<name>A0A399EV59_9DEIN</name>
<protein>
    <submittedName>
        <fullName evidence="1">Uncharacterized protein</fullName>
    </submittedName>
</protein>
<reference evidence="1 2" key="1">
    <citation type="submission" date="2018-08" db="EMBL/GenBank/DDBJ databases">
        <title>Meiothermus terrae DSM 26712 genome sequencing project.</title>
        <authorList>
            <person name="Da Costa M.S."/>
            <person name="Albuquerque L."/>
            <person name="Raposo P."/>
            <person name="Froufe H.J.C."/>
            <person name="Barroso C.S."/>
            <person name="Egas C."/>
        </authorList>
    </citation>
    <scope>NUCLEOTIDE SEQUENCE [LARGE SCALE GENOMIC DNA]</scope>
    <source>
        <strain evidence="1 2">DSM 26712</strain>
    </source>
</reference>
<organism evidence="1 2">
    <name type="scientific">Calidithermus terrae</name>
    <dbReference type="NCBI Taxonomy" id="1408545"/>
    <lineage>
        <taxon>Bacteria</taxon>
        <taxon>Thermotogati</taxon>
        <taxon>Deinococcota</taxon>
        <taxon>Deinococci</taxon>
        <taxon>Thermales</taxon>
        <taxon>Thermaceae</taxon>
        <taxon>Calidithermus</taxon>
    </lineage>
</organism>
<proteinExistence type="predicted"/>
<evidence type="ECO:0000313" key="1">
    <source>
        <dbReference type="EMBL" id="RIH88517.1"/>
    </source>
</evidence>
<dbReference type="Proteomes" id="UP000265715">
    <property type="component" value="Unassembled WGS sequence"/>
</dbReference>
<keyword evidence="2" id="KW-1185">Reference proteome</keyword>
<dbReference type="AlphaFoldDB" id="A0A399EV59"/>
<dbReference type="RefSeq" id="WP_119314164.1">
    <property type="nucleotide sequence ID" value="NZ_QXDL01000026.1"/>
</dbReference>
<sequence length="183" mass="20356">MRPSPRNLVFDFDGWKLCGVPIGSPASAFAFLGPEDTPPEEVTLEPGLLGRLLGHRPRKELRDDEALVYRELGLYLECDGGAVCQFVFHLQPDPYLQMQPYPGRFVNGEQEVGLSAQSTYDDVLALFPGGEGLEVEAEDGYIECVSGDYVLTFWFDEGRLESVEALYDDTQEALDEAWNPASE</sequence>
<accession>A0A399EV59</accession>
<evidence type="ECO:0000313" key="2">
    <source>
        <dbReference type="Proteomes" id="UP000265715"/>
    </source>
</evidence>
<comment type="caution">
    <text evidence="1">The sequence shown here is derived from an EMBL/GenBank/DDBJ whole genome shotgun (WGS) entry which is preliminary data.</text>
</comment>
<gene>
    <name evidence="1" type="ORF">Mterra_00979</name>
</gene>
<dbReference type="EMBL" id="QXDL01000026">
    <property type="protein sequence ID" value="RIH88517.1"/>
    <property type="molecule type" value="Genomic_DNA"/>
</dbReference>